<gene>
    <name evidence="2" type="ORF">GGX14DRAFT_427442</name>
</gene>
<keyword evidence="3" id="KW-1185">Reference proteome</keyword>
<feature type="compositionally biased region" description="Low complexity" evidence="1">
    <location>
        <begin position="176"/>
        <end position="194"/>
    </location>
</feature>
<evidence type="ECO:0000313" key="2">
    <source>
        <dbReference type="EMBL" id="KAJ7223404.1"/>
    </source>
</evidence>
<feature type="compositionally biased region" description="Basic residues" evidence="1">
    <location>
        <begin position="250"/>
        <end position="265"/>
    </location>
</feature>
<dbReference type="Proteomes" id="UP001219525">
    <property type="component" value="Unassembled WGS sequence"/>
</dbReference>
<organism evidence="2 3">
    <name type="scientific">Mycena pura</name>
    <dbReference type="NCBI Taxonomy" id="153505"/>
    <lineage>
        <taxon>Eukaryota</taxon>
        <taxon>Fungi</taxon>
        <taxon>Dikarya</taxon>
        <taxon>Basidiomycota</taxon>
        <taxon>Agaricomycotina</taxon>
        <taxon>Agaricomycetes</taxon>
        <taxon>Agaricomycetidae</taxon>
        <taxon>Agaricales</taxon>
        <taxon>Marasmiineae</taxon>
        <taxon>Mycenaceae</taxon>
        <taxon>Mycena</taxon>
    </lineage>
</organism>
<proteinExistence type="predicted"/>
<feature type="compositionally biased region" description="Low complexity" evidence="1">
    <location>
        <begin position="295"/>
        <end position="316"/>
    </location>
</feature>
<feature type="region of interest" description="Disordered" evidence="1">
    <location>
        <begin position="238"/>
        <end position="353"/>
    </location>
</feature>
<name>A0AAD6YM43_9AGAR</name>
<comment type="caution">
    <text evidence="2">The sequence shown here is derived from an EMBL/GenBank/DDBJ whole genome shotgun (WGS) entry which is preliminary data.</text>
</comment>
<dbReference type="AlphaFoldDB" id="A0AAD6YM43"/>
<evidence type="ECO:0000256" key="1">
    <source>
        <dbReference type="SAM" id="MobiDB-lite"/>
    </source>
</evidence>
<accession>A0AAD6YM43</accession>
<feature type="compositionally biased region" description="Basic residues" evidence="1">
    <location>
        <begin position="282"/>
        <end position="294"/>
    </location>
</feature>
<protein>
    <submittedName>
        <fullName evidence="2">Uncharacterized protein</fullName>
    </submittedName>
</protein>
<feature type="region of interest" description="Disordered" evidence="1">
    <location>
        <begin position="154"/>
        <end position="194"/>
    </location>
</feature>
<dbReference type="EMBL" id="JARJCW010000006">
    <property type="protein sequence ID" value="KAJ7223404.1"/>
    <property type="molecule type" value="Genomic_DNA"/>
</dbReference>
<reference evidence="2" key="1">
    <citation type="submission" date="2023-03" db="EMBL/GenBank/DDBJ databases">
        <title>Massive genome expansion in bonnet fungi (Mycena s.s.) driven by repeated elements and novel gene families across ecological guilds.</title>
        <authorList>
            <consortium name="Lawrence Berkeley National Laboratory"/>
            <person name="Harder C.B."/>
            <person name="Miyauchi S."/>
            <person name="Viragh M."/>
            <person name="Kuo A."/>
            <person name="Thoen E."/>
            <person name="Andreopoulos B."/>
            <person name="Lu D."/>
            <person name="Skrede I."/>
            <person name="Drula E."/>
            <person name="Henrissat B."/>
            <person name="Morin E."/>
            <person name="Kohler A."/>
            <person name="Barry K."/>
            <person name="LaButti K."/>
            <person name="Morin E."/>
            <person name="Salamov A."/>
            <person name="Lipzen A."/>
            <person name="Mereny Z."/>
            <person name="Hegedus B."/>
            <person name="Baldrian P."/>
            <person name="Stursova M."/>
            <person name="Weitz H."/>
            <person name="Taylor A."/>
            <person name="Grigoriev I.V."/>
            <person name="Nagy L.G."/>
            <person name="Martin F."/>
            <person name="Kauserud H."/>
        </authorList>
    </citation>
    <scope>NUCLEOTIDE SEQUENCE</scope>
    <source>
        <strain evidence="2">9144</strain>
    </source>
</reference>
<sequence length="353" mass="37581">MGFYYSERAACFAIITTLIPRGPCQDHLILLQRPPLSSPTMDVAPPPATLILPHDFDTLVSAALDPSAPPPTLTLSFPGNTPFPLLPPVEKNLPHRVSGRGRRLLARLKSLVRRPRLRLGASVSRAVAPAAVAAARTAVSSLLAGERPLIGGGGAAVHSPHAHMLGHAPPSPSPSAPDCRSASARSSPAEMSSRAARLHIPAPLRPWSVFAYELAHGDPFAKGRVCVVDRSCEALPYPQLQQQQQQPASRRFRSARHRAAQRARGRAVLEYDRDSPTLTPRARARSRSPRRSRTLARAGSASSASARPSPRGGPASLTHGQGPALAPSAYAHTPLSRRPRAGSPFPLQRTGTC</sequence>
<evidence type="ECO:0000313" key="3">
    <source>
        <dbReference type="Proteomes" id="UP001219525"/>
    </source>
</evidence>
<feature type="compositionally biased region" description="Low complexity" evidence="1">
    <location>
        <begin position="239"/>
        <end position="249"/>
    </location>
</feature>